<comment type="subcellular location">
    <subcellularLocation>
        <location evidence="1 6">Cell membrane</location>
        <topology evidence="1 6">Multi-pass membrane protein</topology>
    </subcellularLocation>
</comment>
<dbReference type="Pfam" id="PF08395">
    <property type="entry name" value="7tm_7"/>
    <property type="match status" value="1"/>
</dbReference>
<dbReference type="GO" id="GO:0050909">
    <property type="term" value="P:sensory perception of taste"/>
    <property type="evidence" value="ECO:0007669"/>
    <property type="project" value="InterPro"/>
</dbReference>
<keyword evidence="8" id="KW-1185">Reference proteome</keyword>
<feature type="transmembrane region" description="Helical" evidence="6">
    <location>
        <begin position="141"/>
        <end position="158"/>
    </location>
</feature>
<dbReference type="Proteomes" id="UP000075901">
    <property type="component" value="Unassembled WGS sequence"/>
</dbReference>
<dbReference type="VEuPathDB" id="VectorBase:AMAM005275"/>
<name>A0A182SEP7_9DIPT</name>
<evidence type="ECO:0000256" key="5">
    <source>
        <dbReference type="ARBA" id="ARBA00023136"/>
    </source>
</evidence>
<evidence type="ECO:0000256" key="6">
    <source>
        <dbReference type="RuleBase" id="RU363108"/>
    </source>
</evidence>
<dbReference type="AlphaFoldDB" id="A0A182SEP7"/>
<keyword evidence="6" id="KW-0675">Receptor</keyword>
<proteinExistence type="inferred from homology"/>
<dbReference type="InterPro" id="IPR013604">
    <property type="entry name" value="7TM_chemorcpt"/>
</dbReference>
<keyword evidence="2 6" id="KW-1003">Cell membrane</keyword>
<organism evidence="7 8">
    <name type="scientific">Anopheles maculatus</name>
    <dbReference type="NCBI Taxonomy" id="74869"/>
    <lineage>
        <taxon>Eukaryota</taxon>
        <taxon>Metazoa</taxon>
        <taxon>Ecdysozoa</taxon>
        <taxon>Arthropoda</taxon>
        <taxon>Hexapoda</taxon>
        <taxon>Insecta</taxon>
        <taxon>Pterygota</taxon>
        <taxon>Neoptera</taxon>
        <taxon>Endopterygota</taxon>
        <taxon>Diptera</taxon>
        <taxon>Nematocera</taxon>
        <taxon>Culicoidea</taxon>
        <taxon>Culicidae</taxon>
        <taxon>Anophelinae</taxon>
        <taxon>Anopheles</taxon>
        <taxon>Anopheles maculatus group</taxon>
    </lineage>
</organism>
<feature type="transmembrane region" description="Helical" evidence="6">
    <location>
        <begin position="164"/>
        <end position="185"/>
    </location>
</feature>
<comment type="similarity">
    <text evidence="6">Belongs to the insect chemoreceptor superfamily. Gustatory receptor (GR) family.</text>
</comment>
<evidence type="ECO:0000256" key="1">
    <source>
        <dbReference type="ARBA" id="ARBA00004651"/>
    </source>
</evidence>
<feature type="transmembrane region" description="Helical" evidence="6">
    <location>
        <begin position="32"/>
        <end position="51"/>
    </location>
</feature>
<evidence type="ECO:0000313" key="8">
    <source>
        <dbReference type="Proteomes" id="UP000075901"/>
    </source>
</evidence>
<keyword evidence="5 6" id="KW-0472">Membrane</keyword>
<evidence type="ECO:0000313" key="7">
    <source>
        <dbReference type="EnsemblMetazoa" id="AMAM005275-PA"/>
    </source>
</evidence>
<keyword evidence="6" id="KW-0807">Transducer</keyword>
<protein>
    <recommendedName>
        <fullName evidence="6">Gustatory receptor</fullName>
    </recommendedName>
</protein>
<accession>A0A182SEP7</accession>
<reference evidence="7" key="2">
    <citation type="submission" date="2020-05" db="UniProtKB">
        <authorList>
            <consortium name="EnsemblMetazoa"/>
        </authorList>
    </citation>
    <scope>IDENTIFICATION</scope>
    <source>
        <strain evidence="7">maculatus3</strain>
    </source>
</reference>
<sequence length="309" mass="35895">MPIPKKKTQLRSFISMLFNALSDKMSALLKRYRLLLTVAAIGHLIPCNYNLRTRTFEHSPWNSFAMILKMYTTLSTVLVGIVAIDVMVYNLLVYCIILNGLYHRKCFVQLFNQLFAYDELGWIAMRGSKDGIDGPMHSGSLGRLIGLVLLYCLYNFLFVDEQDIVLMDLIILLRYCFMFLFLELYRACALIIKERMNQLKVFLVLTKNANAAIVEHNVHIFLERFQRYYQLIDGVNKCFCLPLTHILLLIVLERTVSAYDAFVNLMPISSMQTRNFYGFLYRQIWELTYIAMLAQLAITCDATSLQLYT</sequence>
<dbReference type="GO" id="GO:0007165">
    <property type="term" value="P:signal transduction"/>
    <property type="evidence" value="ECO:0007669"/>
    <property type="project" value="UniProtKB-KW"/>
</dbReference>
<feature type="transmembrane region" description="Helical" evidence="6">
    <location>
        <begin position="71"/>
        <end position="97"/>
    </location>
</feature>
<reference evidence="8" key="1">
    <citation type="submission" date="2013-09" db="EMBL/GenBank/DDBJ databases">
        <title>The Genome Sequence of Anopheles maculatus species B.</title>
        <authorList>
            <consortium name="The Broad Institute Genomics Platform"/>
            <person name="Neafsey D.E."/>
            <person name="Besansky N."/>
            <person name="Howell P."/>
            <person name="Walton C."/>
            <person name="Young S.K."/>
            <person name="Zeng Q."/>
            <person name="Gargeya S."/>
            <person name="Fitzgerald M."/>
            <person name="Haas B."/>
            <person name="Abouelleil A."/>
            <person name="Allen A.W."/>
            <person name="Alvarado L."/>
            <person name="Arachchi H.M."/>
            <person name="Berlin A.M."/>
            <person name="Chapman S.B."/>
            <person name="Gainer-Dewar J."/>
            <person name="Goldberg J."/>
            <person name="Griggs A."/>
            <person name="Gujja S."/>
            <person name="Hansen M."/>
            <person name="Howarth C."/>
            <person name="Imamovic A."/>
            <person name="Ireland A."/>
            <person name="Larimer J."/>
            <person name="McCowan C."/>
            <person name="Murphy C."/>
            <person name="Pearson M."/>
            <person name="Poon T.W."/>
            <person name="Priest M."/>
            <person name="Roberts A."/>
            <person name="Saif S."/>
            <person name="Shea T."/>
            <person name="Sisk P."/>
            <person name="Sykes S."/>
            <person name="Wortman J."/>
            <person name="Nusbaum C."/>
            <person name="Birren B."/>
        </authorList>
    </citation>
    <scope>NUCLEOTIDE SEQUENCE [LARGE SCALE GENOMIC DNA]</scope>
    <source>
        <strain evidence="8">maculatus3</strain>
    </source>
</reference>
<comment type="caution">
    <text evidence="6">Lacks conserved residue(s) required for the propagation of feature annotation.</text>
</comment>
<evidence type="ECO:0000256" key="2">
    <source>
        <dbReference type="ARBA" id="ARBA00022475"/>
    </source>
</evidence>
<keyword evidence="4 6" id="KW-1133">Transmembrane helix</keyword>
<comment type="function">
    <text evidence="6">Gustatory receptor which mediates acceptance or avoidance behavior, depending on its substrates.</text>
</comment>
<evidence type="ECO:0000256" key="3">
    <source>
        <dbReference type="ARBA" id="ARBA00022692"/>
    </source>
</evidence>
<dbReference type="EnsemblMetazoa" id="AMAM005275-RA">
    <property type="protein sequence ID" value="AMAM005275-PA"/>
    <property type="gene ID" value="AMAM005275"/>
</dbReference>
<keyword evidence="3 6" id="KW-0812">Transmembrane</keyword>
<dbReference type="GO" id="GO:0005886">
    <property type="term" value="C:plasma membrane"/>
    <property type="evidence" value="ECO:0007669"/>
    <property type="project" value="UniProtKB-SubCell"/>
</dbReference>
<evidence type="ECO:0000256" key="4">
    <source>
        <dbReference type="ARBA" id="ARBA00022989"/>
    </source>
</evidence>